<proteinExistence type="predicted"/>
<dbReference type="Proteomes" id="UP001556709">
    <property type="component" value="Unassembled WGS sequence"/>
</dbReference>
<evidence type="ECO:0000313" key="2">
    <source>
        <dbReference type="Proteomes" id="UP001556709"/>
    </source>
</evidence>
<evidence type="ECO:0000313" key="1">
    <source>
        <dbReference type="EMBL" id="MEX0468414.1"/>
    </source>
</evidence>
<gene>
    <name evidence="1" type="ORF">V6X73_01510</name>
</gene>
<keyword evidence="2" id="KW-1185">Reference proteome</keyword>
<protein>
    <submittedName>
        <fullName evidence="1">Uncharacterized protein</fullName>
    </submittedName>
</protein>
<dbReference type="RefSeq" id="WP_367958083.1">
    <property type="nucleotide sequence ID" value="NZ_JBAKFH010000003.1"/>
</dbReference>
<dbReference type="EMBL" id="JBAKFM010000001">
    <property type="protein sequence ID" value="MEX0468414.1"/>
    <property type="molecule type" value="Genomic_DNA"/>
</dbReference>
<accession>A0ABV3TCL6</accession>
<organism evidence="1 2">
    <name type="scientific">Spiribacter pallidus</name>
    <dbReference type="NCBI Taxonomy" id="1987936"/>
    <lineage>
        <taxon>Bacteria</taxon>
        <taxon>Pseudomonadati</taxon>
        <taxon>Pseudomonadota</taxon>
        <taxon>Gammaproteobacteria</taxon>
        <taxon>Chromatiales</taxon>
        <taxon>Ectothiorhodospiraceae</taxon>
        <taxon>Spiribacter</taxon>
    </lineage>
</organism>
<sequence length="160" mass="17144">MAAFRARQVACIRDAIAAGRRAVRAHGDADPVVFARAFVEAGGAQVPGDRQGDASRALGERLLAALARGQRPPGDDADLAREMQRADNESRWAMALDDEHVVGFLLDLPEAALEQPTVEALAHQSQGLGPGVFRKADILVLQPECDGARFIPVTEHDIEC</sequence>
<reference evidence="1 2" key="1">
    <citation type="submission" date="2024-02" db="EMBL/GenBank/DDBJ databases">
        <title>New especies of Spiribacter isolated from saline water.</title>
        <authorList>
            <person name="Leon M.J."/>
            <person name="De La Haba R."/>
            <person name="Sanchez-Porro C."/>
            <person name="Ventosa A."/>
        </authorList>
    </citation>
    <scope>NUCLEOTIDE SEQUENCE [LARGE SCALE GENOMIC DNA]</scope>
    <source>
        <strain evidence="2">ag22IC6-390</strain>
    </source>
</reference>
<name>A0ABV3TCL6_9GAMM</name>
<comment type="caution">
    <text evidence="1">The sequence shown here is derived from an EMBL/GenBank/DDBJ whole genome shotgun (WGS) entry which is preliminary data.</text>
</comment>